<dbReference type="EC" id="2.1.1.33" evidence="7"/>
<dbReference type="PANTHER" id="PTHR23417:SF14">
    <property type="entry name" value="PENTACOTRIPEPTIDE-REPEAT REGION OF PRORP DOMAIN-CONTAINING PROTEIN"/>
    <property type="match status" value="1"/>
</dbReference>
<evidence type="ECO:0000256" key="3">
    <source>
        <dbReference type="ARBA" id="ARBA00022603"/>
    </source>
</evidence>
<dbReference type="AlphaFoldDB" id="A0A9J6ZYT5"/>
<dbReference type="GO" id="GO:0043527">
    <property type="term" value="C:tRNA methyltransferase complex"/>
    <property type="evidence" value="ECO:0007669"/>
    <property type="project" value="TreeGrafter"/>
</dbReference>
<feature type="binding site" evidence="7">
    <location>
        <begin position="209"/>
        <end position="212"/>
    </location>
    <ligand>
        <name>substrate</name>
    </ligand>
</feature>
<dbReference type="EMBL" id="CP090569">
    <property type="protein sequence ID" value="USF87925.1"/>
    <property type="molecule type" value="Genomic_DNA"/>
</dbReference>
<dbReference type="PANTHER" id="PTHR23417">
    <property type="entry name" value="3-DEOXY-D-MANNO-OCTULOSONIC-ACID TRANSFERASE/TRNA GUANINE-N 7 - -METHYLTRANSFERASE"/>
    <property type="match status" value="1"/>
</dbReference>
<evidence type="ECO:0000256" key="4">
    <source>
        <dbReference type="ARBA" id="ARBA00022679"/>
    </source>
</evidence>
<accession>A0A9J6ZYT5</accession>
<gene>
    <name evidence="7 8" type="primary">trmB</name>
    <name evidence="8" type="ORF">L0Y14_01345</name>
</gene>
<keyword evidence="5 7" id="KW-0949">S-adenosyl-L-methionine</keyword>
<dbReference type="GO" id="GO:0008176">
    <property type="term" value="F:tRNA (guanine(46)-N7)-methyltransferase activity"/>
    <property type="evidence" value="ECO:0007669"/>
    <property type="project" value="UniProtKB-UniRule"/>
</dbReference>
<protein>
    <recommendedName>
        <fullName evidence="7">tRNA (guanine-N(7)-)-methyltransferase</fullName>
        <ecNumber evidence="7">2.1.1.33</ecNumber>
    </recommendedName>
    <alternativeName>
        <fullName evidence="7">tRNA (guanine(46)-N(7))-methyltransferase</fullName>
    </alternativeName>
    <alternativeName>
        <fullName evidence="7">tRNA(m7G46)-methyltransferase</fullName>
    </alternativeName>
</protein>
<feature type="binding site" evidence="7">
    <location>
        <position position="172"/>
    </location>
    <ligand>
        <name>substrate</name>
    </ligand>
</feature>
<dbReference type="Pfam" id="PF02390">
    <property type="entry name" value="Methyltransf_4"/>
    <property type="match status" value="1"/>
</dbReference>
<organism evidence="8 9">
    <name type="scientific">Candidatus Endoriftia persephonae</name>
    <dbReference type="NCBI Taxonomy" id="393765"/>
    <lineage>
        <taxon>Bacteria</taxon>
        <taxon>Pseudomonadati</taxon>
        <taxon>Pseudomonadota</taxon>
        <taxon>Gammaproteobacteria</taxon>
        <taxon>Chromatiales</taxon>
        <taxon>Sedimenticolaceae</taxon>
        <taxon>Candidatus Endoriftia</taxon>
    </lineage>
</organism>
<dbReference type="Proteomes" id="UP001056649">
    <property type="component" value="Chromosome"/>
</dbReference>
<name>A0A9J6ZYT5_9GAMM</name>
<feature type="binding site" evidence="7">
    <location>
        <position position="113"/>
    </location>
    <ligand>
        <name>S-adenosyl-L-methionine</name>
        <dbReference type="ChEBI" id="CHEBI:59789"/>
    </ligand>
</feature>
<evidence type="ECO:0000256" key="5">
    <source>
        <dbReference type="ARBA" id="ARBA00022691"/>
    </source>
</evidence>
<proteinExistence type="inferred from homology"/>
<sequence length="231" mass="26199">MSETNALKHRPIRSYILRQGRMTQAQQRAFDELWPHYGCQAPDGLFDFDKLFGNQRPVILEIGFGNGDALAQNADREPENNFLGVEVHGPGVGSLMLKLAEQESHNARILRGDAMQLLRQHIPAGSLTGVLLFFPDPWPKRRHHKRRIVQPEFAELVHRALRPGGYLHMATDWQKYAEHMMSVLSSTAGFANAAGPGNFSPRPENRTLTRFEQRGQRLGHGVWDLIFTRCV</sequence>
<comment type="similarity">
    <text evidence="7">Belongs to the class I-like SAM-binding methyltransferase superfamily. TrmB family.</text>
</comment>
<keyword evidence="3 7" id="KW-0489">Methyltransferase</keyword>
<comment type="function">
    <text evidence="2 7">Catalyzes the formation of N(7)-methylguanine at position 46 (m7G46) in tRNA.</text>
</comment>
<comment type="pathway">
    <text evidence="7">tRNA modification; N(7)-methylguanine-tRNA biosynthesis.</text>
</comment>
<dbReference type="RefSeq" id="WP_005961876.1">
    <property type="nucleotide sequence ID" value="NZ_CP090569.1"/>
</dbReference>
<evidence type="ECO:0000256" key="6">
    <source>
        <dbReference type="ARBA" id="ARBA00022694"/>
    </source>
</evidence>
<dbReference type="InterPro" id="IPR003358">
    <property type="entry name" value="tRNA_(Gua-N-7)_MeTrfase_Trmb"/>
</dbReference>
<evidence type="ECO:0000256" key="7">
    <source>
        <dbReference type="HAMAP-Rule" id="MF_01057"/>
    </source>
</evidence>
<feature type="binding site" evidence="7">
    <location>
        <position position="61"/>
    </location>
    <ligand>
        <name>S-adenosyl-L-methionine</name>
        <dbReference type="ChEBI" id="CHEBI:59789"/>
    </ligand>
</feature>
<dbReference type="KEGG" id="eps:L0Y14_01345"/>
<dbReference type="NCBIfam" id="TIGR00091">
    <property type="entry name" value="tRNA (guanosine(46)-N7)-methyltransferase TrmB"/>
    <property type="match status" value="1"/>
</dbReference>
<reference evidence="8" key="1">
    <citation type="journal article" date="2022" name="Mol. Ecol. Resour.">
        <title>The complete and closed genome of the facultative generalist Candidatus Endoriftia persephone from deep-sea hydrothermal vents.</title>
        <authorList>
            <person name="de Oliveira A.L."/>
            <person name="Srivastava A."/>
            <person name="Espada-Hinojosa S."/>
            <person name="Bright M."/>
        </authorList>
    </citation>
    <scope>NUCLEOTIDE SEQUENCE</scope>
    <source>
        <strain evidence="8">Tica-EPR-9o50.N</strain>
    </source>
</reference>
<keyword evidence="4 7" id="KW-0808">Transferase</keyword>
<evidence type="ECO:0000256" key="1">
    <source>
        <dbReference type="ARBA" id="ARBA00000142"/>
    </source>
</evidence>
<dbReference type="PROSITE" id="PS51625">
    <property type="entry name" value="SAM_MT_TRMB"/>
    <property type="match status" value="1"/>
</dbReference>
<feature type="binding site" evidence="7">
    <location>
        <position position="86"/>
    </location>
    <ligand>
        <name>S-adenosyl-L-methionine</name>
        <dbReference type="ChEBI" id="CHEBI:59789"/>
    </ligand>
</feature>
<feature type="binding site" evidence="7">
    <location>
        <position position="136"/>
    </location>
    <ligand>
        <name>S-adenosyl-L-methionine</name>
        <dbReference type="ChEBI" id="CHEBI:59789"/>
    </ligand>
</feature>
<dbReference type="HAMAP" id="MF_01057">
    <property type="entry name" value="tRNA_methyltr_TrmB"/>
    <property type="match status" value="1"/>
</dbReference>
<comment type="caution">
    <text evidence="7">Lacks conserved residue(s) required for the propagation of feature annotation.</text>
</comment>
<dbReference type="InterPro" id="IPR055361">
    <property type="entry name" value="tRNA_methyltr_TrmB_bact"/>
</dbReference>
<feature type="binding site" evidence="7">
    <location>
        <position position="140"/>
    </location>
    <ligand>
        <name>substrate</name>
    </ligand>
</feature>
<dbReference type="SUPFAM" id="SSF53335">
    <property type="entry name" value="S-adenosyl-L-methionine-dependent methyltransferases"/>
    <property type="match status" value="1"/>
</dbReference>
<keyword evidence="9" id="KW-1185">Reference proteome</keyword>
<keyword evidence="6 7" id="KW-0819">tRNA processing</keyword>
<dbReference type="CDD" id="cd02440">
    <property type="entry name" value="AdoMet_MTases"/>
    <property type="match status" value="1"/>
</dbReference>
<evidence type="ECO:0000313" key="8">
    <source>
        <dbReference type="EMBL" id="USF87925.1"/>
    </source>
</evidence>
<comment type="catalytic activity">
    <reaction evidence="1 7">
        <text>guanosine(46) in tRNA + S-adenosyl-L-methionine = N(7)-methylguanosine(46) in tRNA + S-adenosyl-L-homocysteine</text>
        <dbReference type="Rhea" id="RHEA:42708"/>
        <dbReference type="Rhea" id="RHEA-COMP:10188"/>
        <dbReference type="Rhea" id="RHEA-COMP:10189"/>
        <dbReference type="ChEBI" id="CHEBI:57856"/>
        <dbReference type="ChEBI" id="CHEBI:59789"/>
        <dbReference type="ChEBI" id="CHEBI:74269"/>
        <dbReference type="ChEBI" id="CHEBI:74480"/>
        <dbReference type="EC" id="2.1.1.33"/>
    </reaction>
</comment>
<evidence type="ECO:0000313" key="9">
    <source>
        <dbReference type="Proteomes" id="UP001056649"/>
    </source>
</evidence>
<dbReference type="Gene3D" id="3.40.50.150">
    <property type="entry name" value="Vaccinia Virus protein VP39"/>
    <property type="match status" value="1"/>
</dbReference>
<evidence type="ECO:0000256" key="2">
    <source>
        <dbReference type="ARBA" id="ARBA00003015"/>
    </source>
</evidence>
<dbReference type="InterPro" id="IPR029063">
    <property type="entry name" value="SAM-dependent_MTases_sf"/>
</dbReference>